<proteinExistence type="predicted"/>
<reference evidence="1 2" key="1">
    <citation type="submission" date="2017-01" db="EMBL/GenBank/DDBJ databases">
        <title>Genome sequence of Rhodoferax antarcticus ANT.BR, a psychrophilic purple nonsulfur bacterium from an Antarctic microbial mat.</title>
        <authorList>
            <person name="Baker J."/>
            <person name="Riester C."/>
            <person name="Skinner B."/>
            <person name="Newell A."/>
            <person name="Swingley W."/>
            <person name="Madigan M."/>
            <person name="Jung D."/>
            <person name="Asao M."/>
            <person name="Chen M."/>
            <person name="Loughlin P."/>
            <person name="Pan H."/>
            <person name="Lin S."/>
            <person name="Li N."/>
            <person name="Shaw J."/>
            <person name="Prado M."/>
            <person name="Sherman C."/>
            <person name="Li X."/>
            <person name="Tang J."/>
            <person name="Blankenship R."/>
            <person name="Zhao T."/>
            <person name="Touchman J."/>
            <person name="Sattley M."/>
        </authorList>
    </citation>
    <scope>NUCLEOTIDE SEQUENCE [LARGE SCALE GENOMIC DNA]</scope>
    <source>
        <strain evidence="1 2">ANT.BR</strain>
    </source>
</reference>
<evidence type="ECO:0000313" key="2">
    <source>
        <dbReference type="Proteomes" id="UP000185911"/>
    </source>
</evidence>
<organism evidence="1 2">
    <name type="scientific">Rhodoferax antarcticus ANT.BR</name>
    <dbReference type="NCBI Taxonomy" id="1111071"/>
    <lineage>
        <taxon>Bacteria</taxon>
        <taxon>Pseudomonadati</taxon>
        <taxon>Pseudomonadota</taxon>
        <taxon>Betaproteobacteria</taxon>
        <taxon>Burkholderiales</taxon>
        <taxon>Comamonadaceae</taxon>
        <taxon>Rhodoferax</taxon>
    </lineage>
</organism>
<evidence type="ECO:0000313" key="1">
    <source>
        <dbReference type="EMBL" id="OLP04946.1"/>
    </source>
</evidence>
<name>A0A1Q8YA57_9BURK</name>
<protein>
    <submittedName>
        <fullName evidence="1">Uncharacterized protein</fullName>
    </submittedName>
</protein>
<dbReference type="EMBL" id="MSYM01000018">
    <property type="protein sequence ID" value="OLP04946.1"/>
    <property type="molecule type" value="Genomic_DNA"/>
</dbReference>
<sequence length="98" mass="10987">MQAFPNQQPPDIQALFSQFLAQLPPAQLEQLTRKSDGFPDIRTESRTHVKTAVAAHWLGRQEQTMRGWASSESGPLRPIRVSGKLAWPVADIRRLLGV</sequence>
<accession>A0A1Q8YA57</accession>
<comment type="caution">
    <text evidence="1">The sequence shown here is derived from an EMBL/GenBank/DDBJ whole genome shotgun (WGS) entry which is preliminary data.</text>
</comment>
<dbReference type="RefSeq" id="WP_241839245.1">
    <property type="nucleotide sequence ID" value="NZ_MSYM01000018.1"/>
</dbReference>
<keyword evidence="2" id="KW-1185">Reference proteome</keyword>
<dbReference type="STRING" id="81479.RA876_12670"/>
<dbReference type="Proteomes" id="UP000185911">
    <property type="component" value="Unassembled WGS sequence"/>
</dbReference>
<gene>
    <name evidence="1" type="ORF">BLL52_3766</name>
</gene>
<dbReference type="AlphaFoldDB" id="A0A1Q8YA57"/>